<sequence length="220" mass="26035">MIQIDDAGSGSLIGGTCIGLYYDKKNVFKFDFIPLEFYTPENFKKKLYQQHVINIVLNFFEQFSISGDESIEICQGYIFDALRDYFRQNNYIWKNVKIQGTLQEKVERAFADYSVSLGLPRNYVLYTKYPFHFHKLLRWVYADYENRKQLCKTGWKSWKKYGNLPVETYFGFMDTPGYFCLKCGKKIRTKSPVKILKFFSNKQNILYLHEDCLSKTCPTS</sequence>
<keyword evidence="2" id="KW-1185">Reference proteome</keyword>
<dbReference type="AlphaFoldDB" id="A0A3G2R4F2"/>
<reference evidence="1 2" key="1">
    <citation type="submission" date="2018-10" db="EMBL/GenBank/DDBJ databases">
        <authorList>
            <person name="Zhang X."/>
        </authorList>
    </citation>
    <scope>NUCLEOTIDE SEQUENCE [LARGE SCALE GENOMIC DNA]</scope>
    <source>
        <strain evidence="1 2">SK-G1</strain>
    </source>
</reference>
<dbReference type="Proteomes" id="UP000280960">
    <property type="component" value="Chromosome"/>
</dbReference>
<organism evidence="1 2">
    <name type="scientific">Biomaibacter acetigenes</name>
    <dbReference type="NCBI Taxonomy" id="2316383"/>
    <lineage>
        <taxon>Bacteria</taxon>
        <taxon>Bacillati</taxon>
        <taxon>Bacillota</taxon>
        <taxon>Clostridia</taxon>
        <taxon>Thermosediminibacterales</taxon>
        <taxon>Tepidanaerobacteraceae</taxon>
        <taxon>Biomaibacter</taxon>
    </lineage>
</organism>
<name>A0A3G2R4F2_9FIRM</name>
<evidence type="ECO:0000313" key="2">
    <source>
        <dbReference type="Proteomes" id="UP000280960"/>
    </source>
</evidence>
<accession>A0A3G2R4F2</accession>
<evidence type="ECO:0000313" key="1">
    <source>
        <dbReference type="EMBL" id="AYO30343.1"/>
    </source>
</evidence>
<proteinExistence type="predicted"/>
<dbReference type="EMBL" id="CP033169">
    <property type="protein sequence ID" value="AYO30343.1"/>
    <property type="molecule type" value="Genomic_DNA"/>
</dbReference>
<protein>
    <submittedName>
        <fullName evidence="1">Uncharacterized protein</fullName>
    </submittedName>
</protein>
<dbReference type="RefSeq" id="WP_120766585.1">
    <property type="nucleotide sequence ID" value="NZ_CP033169.1"/>
</dbReference>
<gene>
    <name evidence="1" type="ORF">D2962_06660</name>
</gene>
<dbReference type="KEGG" id="bacg:D2962_06660"/>